<name>A0A8A0RMK5_9FIRM</name>
<dbReference type="EMBL" id="CP059066">
    <property type="protein sequence ID" value="QSQ08828.1"/>
    <property type="molecule type" value="Genomic_DNA"/>
</dbReference>
<dbReference type="GO" id="GO:0045892">
    <property type="term" value="P:negative regulation of DNA-templated transcription"/>
    <property type="evidence" value="ECO:0007669"/>
    <property type="project" value="UniProtKB-ARBA"/>
</dbReference>
<dbReference type="PANTHER" id="PTHR43479">
    <property type="entry name" value="ACREF/ENVCD OPERON REPRESSOR-RELATED"/>
    <property type="match status" value="1"/>
</dbReference>
<dbReference type="PRINTS" id="PR00455">
    <property type="entry name" value="HTHTETR"/>
</dbReference>
<accession>A0A8A0RMK5</accession>
<reference evidence="6" key="1">
    <citation type="submission" date="2020-07" db="EMBL/GenBank/DDBJ databases">
        <title>Koleobacter methoxysyntrophicus gen. nov., sp. nov., a novel anaerobic bacterium isolated from deep subsurface oil field and proposal of Koleobacterales ord. nov. in the phylum Firmicutes.</title>
        <authorList>
            <person name="Sakamoto S."/>
            <person name="Tamaki H."/>
        </authorList>
    </citation>
    <scope>NUCLEOTIDE SEQUENCE</scope>
    <source>
        <strain evidence="6">NRmbB1</strain>
    </source>
</reference>
<evidence type="ECO:0000259" key="5">
    <source>
        <dbReference type="PROSITE" id="PS50977"/>
    </source>
</evidence>
<dbReference type="InterPro" id="IPR009057">
    <property type="entry name" value="Homeodomain-like_sf"/>
</dbReference>
<dbReference type="Gene3D" id="1.10.10.60">
    <property type="entry name" value="Homeodomain-like"/>
    <property type="match status" value="1"/>
</dbReference>
<evidence type="ECO:0000256" key="4">
    <source>
        <dbReference type="PROSITE-ProRule" id="PRU00335"/>
    </source>
</evidence>
<dbReference type="AlphaFoldDB" id="A0A8A0RMK5"/>
<dbReference type="PROSITE" id="PS50977">
    <property type="entry name" value="HTH_TETR_2"/>
    <property type="match status" value="1"/>
</dbReference>
<dbReference type="SUPFAM" id="SSF48498">
    <property type="entry name" value="Tetracyclin repressor-like, C-terminal domain"/>
    <property type="match status" value="1"/>
</dbReference>
<dbReference type="SUPFAM" id="SSF46689">
    <property type="entry name" value="Homeodomain-like"/>
    <property type="match status" value="1"/>
</dbReference>
<evidence type="ECO:0000256" key="2">
    <source>
        <dbReference type="ARBA" id="ARBA00023125"/>
    </source>
</evidence>
<keyword evidence="1" id="KW-0805">Transcription regulation</keyword>
<organism evidence="6 7">
    <name type="scientific">Koleobacter methoxysyntrophicus</name>
    <dbReference type="NCBI Taxonomy" id="2751313"/>
    <lineage>
        <taxon>Bacteria</taxon>
        <taxon>Bacillati</taxon>
        <taxon>Bacillota</taxon>
        <taxon>Clostridia</taxon>
        <taxon>Koleobacterales</taxon>
        <taxon>Koleobacteraceae</taxon>
        <taxon>Koleobacter</taxon>
    </lineage>
</organism>
<dbReference type="PANTHER" id="PTHR43479:SF11">
    <property type="entry name" value="ACREF_ENVCD OPERON REPRESSOR-RELATED"/>
    <property type="match status" value="1"/>
</dbReference>
<gene>
    <name evidence="6" type="primary">fadR</name>
    <name evidence="6" type="ORF">H0A61_01173</name>
</gene>
<dbReference type="GO" id="GO:0003677">
    <property type="term" value="F:DNA binding"/>
    <property type="evidence" value="ECO:0007669"/>
    <property type="project" value="UniProtKB-UniRule"/>
</dbReference>
<feature type="domain" description="HTH tetR-type" evidence="5">
    <location>
        <begin position="7"/>
        <end position="67"/>
    </location>
</feature>
<dbReference type="KEGG" id="kme:H0A61_01173"/>
<dbReference type="Proteomes" id="UP000662904">
    <property type="component" value="Chromosome"/>
</dbReference>
<keyword evidence="2 4" id="KW-0238">DNA-binding</keyword>
<keyword evidence="3" id="KW-0804">Transcription</keyword>
<evidence type="ECO:0000313" key="6">
    <source>
        <dbReference type="EMBL" id="QSQ08828.1"/>
    </source>
</evidence>
<proteinExistence type="predicted"/>
<evidence type="ECO:0000256" key="3">
    <source>
        <dbReference type="ARBA" id="ARBA00023163"/>
    </source>
</evidence>
<dbReference type="FunFam" id="1.10.10.60:FF:000141">
    <property type="entry name" value="TetR family transcriptional regulator"/>
    <property type="match status" value="1"/>
</dbReference>
<dbReference type="RefSeq" id="WP_206709032.1">
    <property type="nucleotide sequence ID" value="NZ_CP059066.1"/>
</dbReference>
<dbReference type="InterPro" id="IPR001647">
    <property type="entry name" value="HTH_TetR"/>
</dbReference>
<dbReference type="Pfam" id="PF17932">
    <property type="entry name" value="TetR_C_24"/>
    <property type="match status" value="1"/>
</dbReference>
<dbReference type="InterPro" id="IPR050624">
    <property type="entry name" value="HTH-type_Tx_Regulator"/>
</dbReference>
<evidence type="ECO:0000256" key="1">
    <source>
        <dbReference type="ARBA" id="ARBA00023015"/>
    </source>
</evidence>
<keyword evidence="7" id="KW-1185">Reference proteome</keyword>
<feature type="DNA-binding region" description="H-T-H motif" evidence="4">
    <location>
        <begin position="30"/>
        <end position="49"/>
    </location>
</feature>
<dbReference type="Pfam" id="PF00440">
    <property type="entry name" value="TetR_N"/>
    <property type="match status" value="1"/>
</dbReference>
<evidence type="ECO:0000313" key="7">
    <source>
        <dbReference type="Proteomes" id="UP000662904"/>
    </source>
</evidence>
<dbReference type="InterPro" id="IPR041490">
    <property type="entry name" value="KstR2_TetR_C"/>
</dbReference>
<dbReference type="Gene3D" id="1.10.357.10">
    <property type="entry name" value="Tetracycline Repressor, domain 2"/>
    <property type="match status" value="1"/>
</dbReference>
<protein>
    <submittedName>
        <fullName evidence="6">Fatty acid metabolism regulator protein</fullName>
    </submittedName>
</protein>
<dbReference type="InterPro" id="IPR036271">
    <property type="entry name" value="Tet_transcr_reg_TetR-rel_C_sf"/>
</dbReference>
<sequence length="194" mass="21963">MEELTKQDKRIQILRAAARVFSRHGFYKAKVEEIAKQAGIGKGTVYEYFPSKKELFQEMIKKSLEQYTDLAEKETKSIEGCAEKLAKIIDIHTHFVTAHKDLAKILLNDPGGVGESLKRWMMTTRVRMIEIIEDIVSSGIKQGVFREVDPTMTAQMFLGAIGSVVGKLLFFEETINHKDLKEKLMDLILNGISA</sequence>